<dbReference type="InterPro" id="IPR000683">
    <property type="entry name" value="Gfo/Idh/MocA-like_OxRdtase_N"/>
</dbReference>
<dbReference type="Gene3D" id="3.30.360.10">
    <property type="entry name" value="Dihydrodipicolinate Reductase, domain 2"/>
    <property type="match status" value="1"/>
</dbReference>
<dbReference type="Proteomes" id="UP000256542">
    <property type="component" value="Unassembled WGS sequence"/>
</dbReference>
<dbReference type="GO" id="GO:0016491">
    <property type="term" value="F:oxidoreductase activity"/>
    <property type="evidence" value="ECO:0007669"/>
    <property type="project" value="UniProtKB-KW"/>
</dbReference>
<dbReference type="Pfam" id="PF22725">
    <property type="entry name" value="GFO_IDH_MocA_C3"/>
    <property type="match status" value="1"/>
</dbReference>
<dbReference type="PANTHER" id="PTHR22604">
    <property type="entry name" value="OXIDOREDUCTASES"/>
    <property type="match status" value="1"/>
</dbReference>
<name>A0A3E0DGZ3_9GAMM</name>
<dbReference type="SUPFAM" id="SSF55347">
    <property type="entry name" value="Glyceraldehyde-3-phosphate dehydrogenase-like, C-terminal domain"/>
    <property type="match status" value="1"/>
</dbReference>
<accession>A0A3E0DGZ3</accession>
<proteinExistence type="inferred from homology"/>
<evidence type="ECO:0000259" key="3">
    <source>
        <dbReference type="Pfam" id="PF01408"/>
    </source>
</evidence>
<gene>
    <name evidence="5" type="ORF">DFP81_11142</name>
</gene>
<dbReference type="InterPro" id="IPR050984">
    <property type="entry name" value="Gfo/Idh/MocA_domain"/>
</dbReference>
<dbReference type="PANTHER" id="PTHR22604:SF105">
    <property type="entry name" value="TRANS-1,2-DIHYDROBENZENE-1,2-DIOL DEHYDROGENASE"/>
    <property type="match status" value="1"/>
</dbReference>
<dbReference type="GO" id="GO:0000166">
    <property type="term" value="F:nucleotide binding"/>
    <property type="evidence" value="ECO:0007669"/>
    <property type="project" value="InterPro"/>
</dbReference>
<dbReference type="InterPro" id="IPR036291">
    <property type="entry name" value="NAD(P)-bd_dom_sf"/>
</dbReference>
<dbReference type="InterPro" id="IPR055170">
    <property type="entry name" value="GFO_IDH_MocA-like_dom"/>
</dbReference>
<comment type="caution">
    <text evidence="5">The sequence shown here is derived from an EMBL/GenBank/DDBJ whole genome shotgun (WGS) entry which is preliminary data.</text>
</comment>
<dbReference type="OrthoDB" id="9774191at2"/>
<dbReference type="Pfam" id="PF01408">
    <property type="entry name" value="GFO_IDH_MocA"/>
    <property type="match status" value="1"/>
</dbReference>
<dbReference type="SUPFAM" id="SSF51735">
    <property type="entry name" value="NAD(P)-binding Rossmann-fold domains"/>
    <property type="match status" value="1"/>
</dbReference>
<organism evidence="5 6">
    <name type="scientific">Marinomonas pollencensis</name>
    <dbReference type="NCBI Taxonomy" id="491954"/>
    <lineage>
        <taxon>Bacteria</taxon>
        <taxon>Pseudomonadati</taxon>
        <taxon>Pseudomonadota</taxon>
        <taxon>Gammaproteobacteria</taxon>
        <taxon>Oceanospirillales</taxon>
        <taxon>Oceanospirillaceae</taxon>
        <taxon>Marinomonas</taxon>
    </lineage>
</organism>
<protein>
    <submittedName>
        <fullName evidence="5">Putative dehydrogenase</fullName>
    </submittedName>
</protein>
<sequence>MKWAIIGTSFISGIMADAINGDEHSEIHSVAGRNPVTLKDFAEKYAVPHTFTDYDALISDPAVDIVYIALPNHLHHHYIEKAAAAGKAILCEKSLSVDMEKSKQALAAVNQHQVFFAEGLMYLCHPLIEKALSVLASGVIGEVKAIQGSYVAAISQFVNVESKGALYNLGCYPMSLAHLILQQALPAGQGMDYQLSAMGRIGNDGNICESSATWRFANKISVQLHTAEDYGLKHHFTVLGSKGSLTFTSNPWLPTESNELELEIYETSKETITVEALGDAFYHQVRAVRNAIEAGDKSLSFPKATWQASEDVMTLLTDWEAAARAMLK</sequence>
<evidence type="ECO:0000256" key="1">
    <source>
        <dbReference type="ARBA" id="ARBA00010928"/>
    </source>
</evidence>
<evidence type="ECO:0000259" key="4">
    <source>
        <dbReference type="Pfam" id="PF22725"/>
    </source>
</evidence>
<comment type="similarity">
    <text evidence="1">Belongs to the Gfo/Idh/MocA family.</text>
</comment>
<feature type="domain" description="GFO/IDH/MocA-like oxidoreductase" evidence="4">
    <location>
        <begin position="130"/>
        <end position="245"/>
    </location>
</feature>
<dbReference type="Gene3D" id="3.40.50.720">
    <property type="entry name" value="NAD(P)-binding Rossmann-like Domain"/>
    <property type="match status" value="1"/>
</dbReference>
<dbReference type="EMBL" id="QUNG01000011">
    <property type="protein sequence ID" value="REG81962.1"/>
    <property type="molecule type" value="Genomic_DNA"/>
</dbReference>
<feature type="domain" description="Gfo/Idh/MocA-like oxidoreductase N-terminal" evidence="3">
    <location>
        <begin position="1"/>
        <end position="117"/>
    </location>
</feature>
<evidence type="ECO:0000256" key="2">
    <source>
        <dbReference type="ARBA" id="ARBA00023002"/>
    </source>
</evidence>
<dbReference type="AlphaFoldDB" id="A0A3E0DGZ3"/>
<keyword evidence="2" id="KW-0560">Oxidoreductase</keyword>
<reference evidence="5 6" key="1">
    <citation type="submission" date="2018-08" db="EMBL/GenBank/DDBJ databases">
        <title>Genomic Encyclopedia of Type Strains, Phase III (KMG-III): the genomes of soil and plant-associated and newly described type strains.</title>
        <authorList>
            <person name="Whitman W."/>
        </authorList>
    </citation>
    <scope>NUCLEOTIDE SEQUENCE [LARGE SCALE GENOMIC DNA]</scope>
    <source>
        <strain evidence="5 6">CECT 7375</strain>
    </source>
</reference>
<dbReference type="RefSeq" id="WP_115898572.1">
    <property type="nucleotide sequence ID" value="NZ_QUNG01000011.1"/>
</dbReference>
<keyword evidence="6" id="KW-1185">Reference proteome</keyword>
<evidence type="ECO:0000313" key="5">
    <source>
        <dbReference type="EMBL" id="REG81962.1"/>
    </source>
</evidence>
<evidence type="ECO:0000313" key="6">
    <source>
        <dbReference type="Proteomes" id="UP000256542"/>
    </source>
</evidence>